<comment type="caution">
    <text evidence="1">The sequence shown here is derived from an EMBL/GenBank/DDBJ whole genome shotgun (WGS) entry which is preliminary data.</text>
</comment>
<dbReference type="AlphaFoldDB" id="A0AAD7GQ35"/>
<evidence type="ECO:0000313" key="2">
    <source>
        <dbReference type="Proteomes" id="UP001215598"/>
    </source>
</evidence>
<name>A0AAD7GQ35_9AGAR</name>
<gene>
    <name evidence="1" type="ORF">B0H16DRAFT_1644290</name>
</gene>
<protein>
    <submittedName>
        <fullName evidence="1">Uncharacterized protein</fullName>
    </submittedName>
</protein>
<keyword evidence="2" id="KW-1185">Reference proteome</keyword>
<dbReference type="EMBL" id="JARKIB010000579">
    <property type="protein sequence ID" value="KAJ7699097.1"/>
    <property type="molecule type" value="Genomic_DNA"/>
</dbReference>
<reference evidence="1" key="1">
    <citation type="submission" date="2023-03" db="EMBL/GenBank/DDBJ databases">
        <title>Massive genome expansion in bonnet fungi (Mycena s.s.) driven by repeated elements and novel gene families across ecological guilds.</title>
        <authorList>
            <consortium name="Lawrence Berkeley National Laboratory"/>
            <person name="Harder C.B."/>
            <person name="Miyauchi S."/>
            <person name="Viragh M."/>
            <person name="Kuo A."/>
            <person name="Thoen E."/>
            <person name="Andreopoulos B."/>
            <person name="Lu D."/>
            <person name="Skrede I."/>
            <person name="Drula E."/>
            <person name="Henrissat B."/>
            <person name="Morin E."/>
            <person name="Kohler A."/>
            <person name="Barry K."/>
            <person name="LaButti K."/>
            <person name="Morin E."/>
            <person name="Salamov A."/>
            <person name="Lipzen A."/>
            <person name="Mereny Z."/>
            <person name="Hegedus B."/>
            <person name="Baldrian P."/>
            <person name="Stursova M."/>
            <person name="Weitz H."/>
            <person name="Taylor A."/>
            <person name="Grigoriev I.V."/>
            <person name="Nagy L.G."/>
            <person name="Martin F."/>
            <person name="Kauserud H."/>
        </authorList>
    </citation>
    <scope>NUCLEOTIDE SEQUENCE</scope>
    <source>
        <strain evidence="1">CBHHK182m</strain>
    </source>
</reference>
<sequence>MMGTPRSRSGNRISKHIRMRQALSDILAEYRYPHRQSSQHPPNLRHSKRQWHTCRAIPRCFSTFIRIHLSLLCILLRPLPHNFGYKISPASVLPLRLSQEAGLYCRSRFSEYPPRYKLWIRPSTGLVSADFTVTKDRVERPMIFGRRAVQSPLFVFGALDLEGMTINCMTLEEYHRTCEGMRHYERHRIVSSSPVNIGAVISLSMHRQYGDFPQIAYLDREVALQLDPFPRGVVTKNGWTRYSFSSLELDYETAEICFIAYCDASIWLSQANYIFNSLHINNREDYALVSLVEFTIEIQSIIEGPPMGYLFVCPASHFQMGPVSVKWPDYPAYWSSDPSGLERLCPHEATRQGFPSLKMTTHVVASSWDTSIYAGLRQFHTGKGFDPDSQDVARHLGYPLFKIFNHAKAYAADGAEDTEATLESPPSRAFRFLINLQLALISFLALCWVNERMS</sequence>
<accession>A0AAD7GQ35</accession>
<evidence type="ECO:0000313" key="1">
    <source>
        <dbReference type="EMBL" id="KAJ7699097.1"/>
    </source>
</evidence>
<organism evidence="1 2">
    <name type="scientific">Mycena metata</name>
    <dbReference type="NCBI Taxonomy" id="1033252"/>
    <lineage>
        <taxon>Eukaryota</taxon>
        <taxon>Fungi</taxon>
        <taxon>Dikarya</taxon>
        <taxon>Basidiomycota</taxon>
        <taxon>Agaricomycotina</taxon>
        <taxon>Agaricomycetes</taxon>
        <taxon>Agaricomycetidae</taxon>
        <taxon>Agaricales</taxon>
        <taxon>Marasmiineae</taxon>
        <taxon>Mycenaceae</taxon>
        <taxon>Mycena</taxon>
    </lineage>
</organism>
<dbReference type="Proteomes" id="UP001215598">
    <property type="component" value="Unassembled WGS sequence"/>
</dbReference>
<proteinExistence type="predicted"/>